<dbReference type="SUPFAM" id="SSF69118">
    <property type="entry name" value="AhpD-like"/>
    <property type="match status" value="1"/>
</dbReference>
<sequence length="182" mass="19957">MKNITVPSRDQVSPESQEIFDTMSKRLGRMPNLYATIGYSATSLKAMLASEESVSHGVFTAKEREAIYLVVSEVNHCDYCLAAHTLLARKRGFTDEEIVGLRKGHATDPRLHSAVQLAKAIAENKGQASEAVKDAFFAAGYDEAALMDLISLVTVRTFTNYVYALTKIPVDYPAVAPIQAEK</sequence>
<proteinExistence type="predicted"/>
<evidence type="ECO:0000313" key="2">
    <source>
        <dbReference type="EMBL" id="PSL33926.1"/>
    </source>
</evidence>
<gene>
    <name evidence="2" type="ORF">CLV60_101295</name>
</gene>
<dbReference type="PANTHER" id="PTHR35446">
    <property type="entry name" value="SI:CH211-175M2.5"/>
    <property type="match status" value="1"/>
</dbReference>
<comment type="caution">
    <text evidence="2">The sequence shown here is derived from an EMBL/GenBank/DDBJ whole genome shotgun (WGS) entry which is preliminary data.</text>
</comment>
<dbReference type="NCBIfam" id="TIGR00778">
    <property type="entry name" value="ahpD_dom"/>
    <property type="match status" value="1"/>
</dbReference>
<dbReference type="EMBL" id="PYAS01000001">
    <property type="protein sequence ID" value="PSL33926.1"/>
    <property type="molecule type" value="Genomic_DNA"/>
</dbReference>
<organism evidence="2 3">
    <name type="scientific">Dyadobacter jiangsuensis</name>
    <dbReference type="NCBI Taxonomy" id="1591085"/>
    <lineage>
        <taxon>Bacteria</taxon>
        <taxon>Pseudomonadati</taxon>
        <taxon>Bacteroidota</taxon>
        <taxon>Cytophagia</taxon>
        <taxon>Cytophagales</taxon>
        <taxon>Spirosomataceae</taxon>
        <taxon>Dyadobacter</taxon>
    </lineage>
</organism>
<dbReference type="AlphaFoldDB" id="A0A2P8GIX4"/>
<dbReference type="Gene3D" id="1.20.1290.10">
    <property type="entry name" value="AhpD-like"/>
    <property type="match status" value="1"/>
</dbReference>
<dbReference type="InterPro" id="IPR004675">
    <property type="entry name" value="AhpD_core"/>
</dbReference>
<keyword evidence="2" id="KW-0560">Oxidoreductase</keyword>
<dbReference type="Pfam" id="PF02627">
    <property type="entry name" value="CMD"/>
    <property type="match status" value="1"/>
</dbReference>
<protein>
    <submittedName>
        <fullName evidence="2">Putative peroxidase-related enzyme</fullName>
    </submittedName>
</protein>
<evidence type="ECO:0000259" key="1">
    <source>
        <dbReference type="Pfam" id="PF02627"/>
    </source>
</evidence>
<keyword evidence="2" id="KW-0575">Peroxidase</keyword>
<accession>A0A2P8GIX4</accession>
<evidence type="ECO:0000313" key="3">
    <source>
        <dbReference type="Proteomes" id="UP000241964"/>
    </source>
</evidence>
<dbReference type="PANTHER" id="PTHR35446:SF3">
    <property type="entry name" value="CMD DOMAIN-CONTAINING PROTEIN"/>
    <property type="match status" value="1"/>
</dbReference>
<dbReference type="RefSeq" id="WP_106593600.1">
    <property type="nucleotide sequence ID" value="NZ_PYAS01000001.1"/>
</dbReference>
<dbReference type="Proteomes" id="UP000241964">
    <property type="component" value="Unassembled WGS sequence"/>
</dbReference>
<dbReference type="OrthoDB" id="9808310at2"/>
<dbReference type="InterPro" id="IPR003779">
    <property type="entry name" value="CMD-like"/>
</dbReference>
<reference evidence="2 3" key="1">
    <citation type="submission" date="2018-03" db="EMBL/GenBank/DDBJ databases">
        <title>Genomic Encyclopedia of Archaeal and Bacterial Type Strains, Phase II (KMG-II): from individual species to whole genera.</title>
        <authorList>
            <person name="Goeker M."/>
        </authorList>
    </citation>
    <scope>NUCLEOTIDE SEQUENCE [LARGE SCALE GENOMIC DNA]</scope>
    <source>
        <strain evidence="2 3">DSM 29057</strain>
    </source>
</reference>
<dbReference type="GO" id="GO:0051920">
    <property type="term" value="F:peroxiredoxin activity"/>
    <property type="evidence" value="ECO:0007669"/>
    <property type="project" value="InterPro"/>
</dbReference>
<dbReference type="InterPro" id="IPR029032">
    <property type="entry name" value="AhpD-like"/>
</dbReference>
<name>A0A2P8GIX4_9BACT</name>
<keyword evidence="3" id="KW-1185">Reference proteome</keyword>
<feature type="domain" description="Carboxymuconolactone decarboxylase-like" evidence="1">
    <location>
        <begin position="52"/>
        <end position="108"/>
    </location>
</feature>